<dbReference type="InterPro" id="IPR019438">
    <property type="entry name" value="Q_salvage"/>
</dbReference>
<evidence type="ECO:0000313" key="6">
    <source>
        <dbReference type="EMBL" id="OEV12404.1"/>
    </source>
</evidence>
<evidence type="ECO:0000256" key="3">
    <source>
        <dbReference type="ARBA" id="ARBA00035306"/>
    </source>
</evidence>
<dbReference type="Pfam" id="PF10343">
    <property type="entry name" value="Q_salvage"/>
    <property type="match status" value="1"/>
</dbReference>
<keyword evidence="1" id="KW-0378">Hydrolase</keyword>
<sequence length="375" mass="43278">MREELMSVLIDRGTITARIDEIVRGAEHVSIDHDRVNDLARRMAERLLGADRHATPTLLTPDQGPMVNDRDTLQFYLMRRSQSFTIWRWTDAAQHGVEAWDCHVNGELYTGERAVSACIMRAIDDGLPLLDADFLETITREQLADVYRDEVTGEVTYQMLDHRLEKLHEIGRVLNRFYDGHMVNLMERADGRMFREDGNGSVQRIAADFPKSYGDEPFVKLAITVVHQLHNRLDAGLPTTEEFARLVRIDDPENSLGPADYYIPLFLTRWGVFRLSEEMTAMLRERRPIAMDSAMEREFRAATVAVFDEVQRRSGVVLAELDHEFWYHSAFRCRPCHPGASEEDVPCPIRDDCTAFQRRPALMELGWPLVYTPYY</sequence>
<reference evidence="6 7" key="1">
    <citation type="journal article" date="2016" name="Front. Microbiol.">
        <title>Comparative Genomics Analysis of Streptomyces Species Reveals Their Adaptation to the Marine Environment and Their Diversity at the Genomic Level.</title>
        <authorList>
            <person name="Tian X."/>
            <person name="Zhang Z."/>
            <person name="Yang T."/>
            <person name="Chen M."/>
            <person name="Li J."/>
            <person name="Chen F."/>
            <person name="Yang J."/>
            <person name="Li W."/>
            <person name="Zhang B."/>
            <person name="Zhang Z."/>
            <person name="Wu J."/>
            <person name="Zhang C."/>
            <person name="Long L."/>
            <person name="Xiao J."/>
        </authorList>
    </citation>
    <scope>NUCLEOTIDE SEQUENCE [LARGE SCALE GENOMIC DNA]</scope>
    <source>
        <strain evidence="6 7">SCSIO 10429</strain>
    </source>
</reference>
<proteinExistence type="inferred from homology"/>
<dbReference type="Proteomes" id="UP000176005">
    <property type="component" value="Unassembled WGS sequence"/>
</dbReference>
<dbReference type="GO" id="GO:0016787">
    <property type="term" value="F:hydrolase activity"/>
    <property type="evidence" value="ECO:0007669"/>
    <property type="project" value="UniProtKB-KW"/>
</dbReference>
<comment type="caution">
    <text evidence="6">The sequence shown here is derived from an EMBL/GenBank/DDBJ whole genome shotgun (WGS) entry which is preliminary data.</text>
</comment>
<dbReference type="PANTHER" id="PTHR21314:SF0">
    <property type="entry name" value="QUEUOSINE 5'-PHOSPHATE N-GLYCOSYLASE_HYDROLASE"/>
    <property type="match status" value="1"/>
</dbReference>
<keyword evidence="7" id="KW-1185">Reference proteome</keyword>
<evidence type="ECO:0000256" key="1">
    <source>
        <dbReference type="ARBA" id="ARBA00022801"/>
    </source>
</evidence>
<comment type="catalytic activity">
    <reaction evidence="5">
        <text>queuosine 5'-phosphate + H2O = queuine + D-ribose 5-phosphate</text>
        <dbReference type="Rhea" id="RHEA:75387"/>
        <dbReference type="ChEBI" id="CHEBI:15377"/>
        <dbReference type="ChEBI" id="CHEBI:17433"/>
        <dbReference type="ChEBI" id="CHEBI:78346"/>
        <dbReference type="ChEBI" id="CHEBI:194371"/>
    </reaction>
    <physiologicalReaction direction="left-to-right" evidence="5">
        <dbReference type="Rhea" id="RHEA:75388"/>
    </physiologicalReaction>
</comment>
<dbReference type="AlphaFoldDB" id="A0A1E7L896"/>
<comment type="similarity">
    <text evidence="2">Belongs to the QNG1 protein family.</text>
</comment>
<evidence type="ECO:0000256" key="2">
    <source>
        <dbReference type="ARBA" id="ARBA00035119"/>
    </source>
</evidence>
<accession>A0A1E7L896</accession>
<organism evidence="6 7">
    <name type="scientific">Streptomyces nanshensis</name>
    <dbReference type="NCBI Taxonomy" id="518642"/>
    <lineage>
        <taxon>Bacteria</taxon>
        <taxon>Bacillati</taxon>
        <taxon>Actinomycetota</taxon>
        <taxon>Actinomycetes</taxon>
        <taxon>Kitasatosporales</taxon>
        <taxon>Streptomycetaceae</taxon>
        <taxon>Streptomyces</taxon>
    </lineage>
</organism>
<dbReference type="PANTHER" id="PTHR21314">
    <property type="entry name" value="QUEUOSINE 5'-PHOSPHATE N-GLYCOSYLASE_HYDROLASE-RELATED"/>
    <property type="match status" value="1"/>
</dbReference>
<evidence type="ECO:0000313" key="7">
    <source>
        <dbReference type="Proteomes" id="UP000176005"/>
    </source>
</evidence>
<evidence type="ECO:0000256" key="4">
    <source>
        <dbReference type="ARBA" id="ARBA00035393"/>
    </source>
</evidence>
<evidence type="ECO:0000256" key="5">
    <source>
        <dbReference type="ARBA" id="ARBA00048204"/>
    </source>
</evidence>
<gene>
    <name evidence="6" type="ORF">AN218_08525</name>
</gene>
<protein>
    <recommendedName>
        <fullName evidence="3">Queuosine 5'-phosphate N-glycosylase/hydrolase</fullName>
    </recommendedName>
    <alternativeName>
        <fullName evidence="4">Queuosine-nucleotide N-glycosylase/hydrolase</fullName>
    </alternativeName>
</protein>
<dbReference type="GO" id="GO:0006400">
    <property type="term" value="P:tRNA modification"/>
    <property type="evidence" value="ECO:0007669"/>
    <property type="project" value="TreeGrafter"/>
</dbReference>
<dbReference type="EMBL" id="LJGW01000143">
    <property type="protein sequence ID" value="OEV12404.1"/>
    <property type="molecule type" value="Genomic_DNA"/>
</dbReference>
<name>A0A1E7L896_9ACTN</name>